<dbReference type="CDD" id="cd08069">
    <property type="entry name" value="MPN_RPN11_CSN5"/>
    <property type="match status" value="1"/>
</dbReference>
<dbReference type="GO" id="GO:0008180">
    <property type="term" value="C:COP9 signalosome"/>
    <property type="evidence" value="ECO:0007669"/>
    <property type="project" value="UniProtKB-KW"/>
</dbReference>
<keyword evidence="4" id="KW-0736">Signalosome</keyword>
<dbReference type="SUPFAM" id="SSF102712">
    <property type="entry name" value="JAB1/MPN domain"/>
    <property type="match status" value="1"/>
</dbReference>
<gene>
    <name evidence="9" type="ORF">BSTOLATCC_MIC34746</name>
</gene>
<dbReference type="SMART" id="SM00232">
    <property type="entry name" value="JAB_MPN"/>
    <property type="match status" value="1"/>
</dbReference>
<feature type="domain" description="MPN" evidence="8">
    <location>
        <begin position="49"/>
        <end position="186"/>
    </location>
</feature>
<evidence type="ECO:0000313" key="10">
    <source>
        <dbReference type="Proteomes" id="UP001162131"/>
    </source>
</evidence>
<keyword evidence="7" id="KW-0482">Metalloprotease</keyword>
<evidence type="ECO:0000256" key="7">
    <source>
        <dbReference type="ARBA" id="ARBA00023049"/>
    </source>
</evidence>
<dbReference type="EMBL" id="CAJZBQ010000035">
    <property type="protein sequence ID" value="CAG9323706.1"/>
    <property type="molecule type" value="Genomic_DNA"/>
</dbReference>
<dbReference type="InterPro" id="IPR050242">
    <property type="entry name" value="JAMM_MPN+_peptidase_M67A"/>
</dbReference>
<evidence type="ECO:0000256" key="1">
    <source>
        <dbReference type="ARBA" id="ARBA00006008"/>
    </source>
</evidence>
<dbReference type="GO" id="GO:0006508">
    <property type="term" value="P:proteolysis"/>
    <property type="evidence" value="ECO:0007669"/>
    <property type="project" value="UniProtKB-KW"/>
</dbReference>
<keyword evidence="3" id="KW-0479">Metal-binding</keyword>
<dbReference type="PROSITE" id="PS50249">
    <property type="entry name" value="MPN"/>
    <property type="match status" value="1"/>
</dbReference>
<evidence type="ECO:0000256" key="4">
    <source>
        <dbReference type="ARBA" id="ARBA00022790"/>
    </source>
</evidence>
<dbReference type="Gene3D" id="3.40.140.10">
    <property type="entry name" value="Cytidine Deaminase, domain 2"/>
    <property type="match status" value="1"/>
</dbReference>
<evidence type="ECO:0000256" key="6">
    <source>
        <dbReference type="ARBA" id="ARBA00022833"/>
    </source>
</evidence>
<dbReference type="InterPro" id="IPR040961">
    <property type="entry name" value="CSN5_C"/>
</dbReference>
<evidence type="ECO:0000256" key="2">
    <source>
        <dbReference type="ARBA" id="ARBA00022670"/>
    </source>
</evidence>
<organism evidence="9 10">
    <name type="scientific">Blepharisma stoltei</name>
    <dbReference type="NCBI Taxonomy" id="1481888"/>
    <lineage>
        <taxon>Eukaryota</taxon>
        <taxon>Sar</taxon>
        <taxon>Alveolata</taxon>
        <taxon>Ciliophora</taxon>
        <taxon>Postciliodesmatophora</taxon>
        <taxon>Heterotrichea</taxon>
        <taxon>Heterotrichida</taxon>
        <taxon>Blepharismidae</taxon>
        <taxon>Blepharisma</taxon>
    </lineage>
</organism>
<keyword evidence="2" id="KW-0645">Protease</keyword>
<protein>
    <recommendedName>
        <fullName evidence="8">MPN domain-containing protein</fullName>
    </recommendedName>
</protein>
<proteinExistence type="inferred from homology"/>
<evidence type="ECO:0000256" key="3">
    <source>
        <dbReference type="ARBA" id="ARBA00022723"/>
    </source>
</evidence>
<accession>A0AAU9JDH9</accession>
<dbReference type="FunFam" id="3.40.140.10:FF:000003">
    <property type="entry name" value="COP9 signalosome complex subunit 5"/>
    <property type="match status" value="1"/>
</dbReference>
<name>A0AAU9JDH9_9CILI</name>
<keyword evidence="10" id="KW-1185">Reference proteome</keyword>
<evidence type="ECO:0000256" key="5">
    <source>
        <dbReference type="ARBA" id="ARBA00022801"/>
    </source>
</evidence>
<reference evidence="9" key="1">
    <citation type="submission" date="2021-09" db="EMBL/GenBank/DDBJ databases">
        <authorList>
            <consortium name="AG Swart"/>
            <person name="Singh M."/>
            <person name="Singh A."/>
            <person name="Seah K."/>
            <person name="Emmerich C."/>
        </authorList>
    </citation>
    <scope>NUCLEOTIDE SEQUENCE</scope>
    <source>
        <strain evidence="9">ATCC30299</strain>
    </source>
</reference>
<dbReference type="Proteomes" id="UP001162131">
    <property type="component" value="Unassembled WGS sequence"/>
</dbReference>
<dbReference type="InterPro" id="IPR037518">
    <property type="entry name" value="MPN"/>
</dbReference>
<dbReference type="GO" id="GO:0046872">
    <property type="term" value="F:metal ion binding"/>
    <property type="evidence" value="ECO:0007669"/>
    <property type="project" value="UniProtKB-KW"/>
</dbReference>
<keyword evidence="5" id="KW-0378">Hydrolase</keyword>
<sequence length="326" mass="36833">MESSTSNRIWNSVMLSAEEVNVYRFDEDANDRLLDQHPWTSDERYFTKVRISAVALIKMVMHAVSGGNIEVMGLMQGKVIGREFIVLDAFGLPVEGTETRVNAGASANEYMVNHVTMGESVGKTEGTCGWYHSHPGYGCWLSGIDVNTQKLHQQAEDPYLAIVIDPIRTISSGKVEIGCFRTFTDNYHPPEAEESEYQHIPLNKIEDFGVHYKHYYTLEHTIFKSSMDTNILDLLWNKYWTQTLSSSTLLKNKDYANSAIADLSEKLERFERQGRGGRGPWAMHGGEKNQLSKIAQDAAKIGSQQGQGLINMLLKNLLFYQPRVKD</sequence>
<dbReference type="InterPro" id="IPR000555">
    <property type="entry name" value="JAMM/MPN+_dom"/>
</dbReference>
<evidence type="ECO:0000259" key="8">
    <source>
        <dbReference type="PROSITE" id="PS50249"/>
    </source>
</evidence>
<comment type="similarity">
    <text evidence="1">Belongs to the peptidase M67A family. CSN5 subfamily.</text>
</comment>
<keyword evidence="6" id="KW-0862">Zinc</keyword>
<dbReference type="GO" id="GO:0008237">
    <property type="term" value="F:metallopeptidase activity"/>
    <property type="evidence" value="ECO:0007669"/>
    <property type="project" value="UniProtKB-KW"/>
</dbReference>
<dbReference type="PANTHER" id="PTHR10410">
    <property type="entry name" value="EUKARYOTIC TRANSLATION INITIATION FACTOR 3 -RELATED"/>
    <property type="match status" value="1"/>
</dbReference>
<dbReference type="Pfam" id="PF01398">
    <property type="entry name" value="JAB"/>
    <property type="match status" value="1"/>
</dbReference>
<comment type="caution">
    <text evidence="9">The sequence shown here is derived from an EMBL/GenBank/DDBJ whole genome shotgun (WGS) entry which is preliminary data.</text>
</comment>
<dbReference type="AlphaFoldDB" id="A0AAU9JDH9"/>
<dbReference type="Pfam" id="PF18323">
    <property type="entry name" value="CSN5_C"/>
    <property type="match status" value="1"/>
</dbReference>
<evidence type="ECO:0000313" key="9">
    <source>
        <dbReference type="EMBL" id="CAG9323706.1"/>
    </source>
</evidence>